<dbReference type="PROSITE" id="PS01306">
    <property type="entry name" value="UPF0054"/>
    <property type="match status" value="1"/>
</dbReference>
<evidence type="ECO:0000256" key="1">
    <source>
        <dbReference type="ARBA" id="ARBA00010875"/>
    </source>
</evidence>
<dbReference type="SUPFAM" id="SSF55486">
    <property type="entry name" value="Metalloproteases ('zincins'), catalytic domain"/>
    <property type="match status" value="1"/>
</dbReference>
<gene>
    <name evidence="9 10" type="primary">ybeY</name>
    <name evidence="10" type="ORF">H9747_04630</name>
</gene>
<proteinExistence type="inferred from homology"/>
<evidence type="ECO:0000313" key="11">
    <source>
        <dbReference type="Proteomes" id="UP000886814"/>
    </source>
</evidence>
<dbReference type="HAMAP" id="MF_00009">
    <property type="entry name" value="Endoribonucl_YbeY"/>
    <property type="match status" value="1"/>
</dbReference>
<dbReference type="InterPro" id="IPR020549">
    <property type="entry name" value="YbeY_CS"/>
</dbReference>
<dbReference type="AlphaFoldDB" id="A0A9D1PCJ8"/>
<dbReference type="GO" id="GO:0008270">
    <property type="term" value="F:zinc ion binding"/>
    <property type="evidence" value="ECO:0007669"/>
    <property type="project" value="UniProtKB-UniRule"/>
</dbReference>
<dbReference type="EMBL" id="DXIQ01000027">
    <property type="protein sequence ID" value="HIV38271.1"/>
    <property type="molecule type" value="Genomic_DNA"/>
</dbReference>
<dbReference type="PANTHER" id="PTHR46986:SF1">
    <property type="entry name" value="ENDORIBONUCLEASE YBEY, CHLOROPLASTIC"/>
    <property type="match status" value="1"/>
</dbReference>
<dbReference type="GO" id="GO:0004521">
    <property type="term" value="F:RNA endonuclease activity"/>
    <property type="evidence" value="ECO:0007669"/>
    <property type="project" value="UniProtKB-UniRule"/>
</dbReference>
<keyword evidence="2 9" id="KW-0690">Ribosome biogenesis</keyword>
<dbReference type="PANTHER" id="PTHR46986">
    <property type="entry name" value="ENDORIBONUCLEASE YBEY, CHLOROPLASTIC"/>
    <property type="match status" value="1"/>
</dbReference>
<dbReference type="Pfam" id="PF02130">
    <property type="entry name" value="YbeY"/>
    <property type="match status" value="1"/>
</dbReference>
<feature type="binding site" evidence="9">
    <location>
        <position position="136"/>
    </location>
    <ligand>
        <name>Zn(2+)</name>
        <dbReference type="ChEBI" id="CHEBI:29105"/>
        <note>catalytic</note>
    </ligand>
</feature>
<sequence>MTLNLDMDTDYQKVFDFDLEETAKKVIEGALDHENCPYEAEVNLVLTDNEEIRRTNREFRDIDRETDVLSFPMLEYDRPGDFSHAEEDESCFNPDTGELILGDIMISVPKLKEQAEAYGHSQLREYAFLIAHSLLHLMGYDHMEPEEAALMESRQREILEDLGITR</sequence>
<evidence type="ECO:0000256" key="6">
    <source>
        <dbReference type="ARBA" id="ARBA00022759"/>
    </source>
</evidence>
<organism evidence="10 11">
    <name type="scientific">Candidatus Blautia stercorigallinarum</name>
    <dbReference type="NCBI Taxonomy" id="2838501"/>
    <lineage>
        <taxon>Bacteria</taxon>
        <taxon>Bacillati</taxon>
        <taxon>Bacillota</taxon>
        <taxon>Clostridia</taxon>
        <taxon>Lachnospirales</taxon>
        <taxon>Lachnospiraceae</taxon>
        <taxon>Blautia</taxon>
    </lineage>
</organism>
<evidence type="ECO:0000256" key="2">
    <source>
        <dbReference type="ARBA" id="ARBA00022517"/>
    </source>
</evidence>
<comment type="caution">
    <text evidence="10">The sequence shown here is derived from an EMBL/GenBank/DDBJ whole genome shotgun (WGS) entry which is preliminary data.</text>
</comment>
<dbReference type="Gene3D" id="3.40.390.30">
    <property type="entry name" value="Metalloproteases ('zincins'), catalytic domain"/>
    <property type="match status" value="1"/>
</dbReference>
<protein>
    <recommendedName>
        <fullName evidence="9">Endoribonuclease YbeY</fullName>
        <ecNumber evidence="9">3.1.-.-</ecNumber>
    </recommendedName>
</protein>
<comment type="similarity">
    <text evidence="1 9">Belongs to the endoribonuclease YbeY family.</text>
</comment>
<keyword evidence="9" id="KW-0963">Cytoplasm</keyword>
<name>A0A9D1PCJ8_9FIRM</name>
<keyword evidence="7 9" id="KW-0378">Hydrolase</keyword>
<reference evidence="10" key="1">
    <citation type="journal article" date="2021" name="PeerJ">
        <title>Extensive microbial diversity within the chicken gut microbiome revealed by metagenomics and culture.</title>
        <authorList>
            <person name="Gilroy R."/>
            <person name="Ravi A."/>
            <person name="Getino M."/>
            <person name="Pursley I."/>
            <person name="Horton D.L."/>
            <person name="Alikhan N.F."/>
            <person name="Baker D."/>
            <person name="Gharbi K."/>
            <person name="Hall N."/>
            <person name="Watson M."/>
            <person name="Adriaenssens E.M."/>
            <person name="Foster-Nyarko E."/>
            <person name="Jarju S."/>
            <person name="Secka A."/>
            <person name="Antonio M."/>
            <person name="Oren A."/>
            <person name="Chaudhuri R.R."/>
            <person name="La Ragione R."/>
            <person name="Hildebrand F."/>
            <person name="Pallen M.J."/>
        </authorList>
    </citation>
    <scope>NUCLEOTIDE SEQUENCE</scope>
    <source>
        <strain evidence="10">CHK195-9823</strain>
    </source>
</reference>
<dbReference type="InterPro" id="IPR002036">
    <property type="entry name" value="YbeY"/>
</dbReference>
<evidence type="ECO:0000256" key="3">
    <source>
        <dbReference type="ARBA" id="ARBA00022552"/>
    </source>
</evidence>
<dbReference type="InterPro" id="IPR023091">
    <property type="entry name" value="MetalPrtase_cat_dom_sf_prd"/>
</dbReference>
<reference evidence="10" key="2">
    <citation type="submission" date="2021-04" db="EMBL/GenBank/DDBJ databases">
        <authorList>
            <person name="Gilroy R."/>
        </authorList>
    </citation>
    <scope>NUCLEOTIDE SEQUENCE</scope>
    <source>
        <strain evidence="10">CHK195-9823</strain>
    </source>
</reference>
<evidence type="ECO:0000256" key="7">
    <source>
        <dbReference type="ARBA" id="ARBA00022801"/>
    </source>
</evidence>
<feature type="binding site" evidence="9">
    <location>
        <position position="132"/>
    </location>
    <ligand>
        <name>Zn(2+)</name>
        <dbReference type="ChEBI" id="CHEBI:29105"/>
        <note>catalytic</note>
    </ligand>
</feature>
<dbReference type="EC" id="3.1.-.-" evidence="9"/>
<dbReference type="GO" id="GO:0006364">
    <property type="term" value="P:rRNA processing"/>
    <property type="evidence" value="ECO:0007669"/>
    <property type="project" value="UniProtKB-UniRule"/>
</dbReference>
<keyword evidence="4 9" id="KW-0540">Nuclease</keyword>
<keyword evidence="5 9" id="KW-0479">Metal-binding</keyword>
<evidence type="ECO:0000256" key="9">
    <source>
        <dbReference type="HAMAP-Rule" id="MF_00009"/>
    </source>
</evidence>
<feature type="binding site" evidence="9">
    <location>
        <position position="142"/>
    </location>
    <ligand>
        <name>Zn(2+)</name>
        <dbReference type="ChEBI" id="CHEBI:29105"/>
        <note>catalytic</note>
    </ligand>
</feature>
<dbReference type="NCBIfam" id="TIGR00043">
    <property type="entry name" value="rRNA maturation RNase YbeY"/>
    <property type="match status" value="1"/>
</dbReference>
<keyword evidence="3 9" id="KW-0698">rRNA processing</keyword>
<accession>A0A9D1PCJ8</accession>
<comment type="subcellular location">
    <subcellularLocation>
        <location evidence="9">Cytoplasm</location>
    </subcellularLocation>
</comment>
<dbReference type="GO" id="GO:0004222">
    <property type="term" value="F:metalloendopeptidase activity"/>
    <property type="evidence" value="ECO:0007669"/>
    <property type="project" value="InterPro"/>
</dbReference>
<dbReference type="Proteomes" id="UP000886814">
    <property type="component" value="Unassembled WGS sequence"/>
</dbReference>
<comment type="function">
    <text evidence="9">Single strand-specific metallo-endoribonuclease involved in late-stage 70S ribosome quality control and in maturation of the 3' terminus of the 16S rRNA.</text>
</comment>
<keyword evidence="8 9" id="KW-0862">Zinc</keyword>
<evidence type="ECO:0000313" key="10">
    <source>
        <dbReference type="EMBL" id="HIV38271.1"/>
    </source>
</evidence>
<evidence type="ECO:0000256" key="5">
    <source>
        <dbReference type="ARBA" id="ARBA00022723"/>
    </source>
</evidence>
<comment type="cofactor">
    <cofactor evidence="9">
        <name>Zn(2+)</name>
        <dbReference type="ChEBI" id="CHEBI:29105"/>
    </cofactor>
    <text evidence="9">Binds 1 zinc ion.</text>
</comment>
<evidence type="ECO:0000256" key="8">
    <source>
        <dbReference type="ARBA" id="ARBA00022833"/>
    </source>
</evidence>
<keyword evidence="6 9" id="KW-0255">Endonuclease</keyword>
<dbReference type="GO" id="GO:0005737">
    <property type="term" value="C:cytoplasm"/>
    <property type="evidence" value="ECO:0007669"/>
    <property type="project" value="UniProtKB-SubCell"/>
</dbReference>
<evidence type="ECO:0000256" key="4">
    <source>
        <dbReference type="ARBA" id="ARBA00022722"/>
    </source>
</evidence>